<accession>A0A6A6MCE4</accession>
<organism evidence="2 3">
    <name type="scientific">Hevea brasiliensis</name>
    <name type="common">Para rubber tree</name>
    <name type="synonym">Siphonia brasiliensis</name>
    <dbReference type="NCBI Taxonomy" id="3981"/>
    <lineage>
        <taxon>Eukaryota</taxon>
        <taxon>Viridiplantae</taxon>
        <taxon>Streptophyta</taxon>
        <taxon>Embryophyta</taxon>
        <taxon>Tracheophyta</taxon>
        <taxon>Spermatophyta</taxon>
        <taxon>Magnoliopsida</taxon>
        <taxon>eudicotyledons</taxon>
        <taxon>Gunneridae</taxon>
        <taxon>Pentapetalae</taxon>
        <taxon>rosids</taxon>
        <taxon>fabids</taxon>
        <taxon>Malpighiales</taxon>
        <taxon>Euphorbiaceae</taxon>
        <taxon>Crotonoideae</taxon>
        <taxon>Micrandreae</taxon>
        <taxon>Hevea</taxon>
    </lineage>
</organism>
<comment type="caution">
    <text evidence="2">The sequence shown here is derived from an EMBL/GenBank/DDBJ whole genome shotgun (WGS) entry which is preliminary data.</text>
</comment>
<dbReference type="AlphaFoldDB" id="A0A6A6MCE4"/>
<feature type="compositionally biased region" description="Basic and acidic residues" evidence="1">
    <location>
        <begin position="31"/>
        <end position="46"/>
    </location>
</feature>
<evidence type="ECO:0000313" key="3">
    <source>
        <dbReference type="Proteomes" id="UP000467840"/>
    </source>
</evidence>
<evidence type="ECO:0000256" key="1">
    <source>
        <dbReference type="SAM" id="MobiDB-lite"/>
    </source>
</evidence>
<dbReference type="EMBL" id="JAAGAX010000006">
    <property type="protein sequence ID" value="KAF2311431.1"/>
    <property type="molecule type" value="Genomic_DNA"/>
</dbReference>
<proteinExistence type="predicted"/>
<dbReference type="Proteomes" id="UP000467840">
    <property type="component" value="Chromosome 14"/>
</dbReference>
<protein>
    <submittedName>
        <fullName evidence="2">Uncharacterized protein</fullName>
    </submittedName>
</protein>
<sequence>MEGPISPAELEEILQRTVEEQGSASGNPRANQKEKTRARDKAEEKIRADCQVREEQDAAYLAALKIEKEKENPRTYIQSKRLRDQFTFSNIKQITRSLGTMQHRNSTMVKAEKLPPLEKLNLKKLLLNLRILKLHRFSCLAAYD</sequence>
<name>A0A6A6MCE4_HEVBR</name>
<gene>
    <name evidence="2" type="ORF">GH714_022956</name>
</gene>
<keyword evidence="3" id="KW-1185">Reference proteome</keyword>
<feature type="region of interest" description="Disordered" evidence="1">
    <location>
        <begin position="17"/>
        <end position="46"/>
    </location>
</feature>
<reference evidence="2 3" key="1">
    <citation type="journal article" date="2020" name="Mol. Plant">
        <title>The Chromosome-Based Rubber Tree Genome Provides New Insights into Spurge Genome Evolution and Rubber Biosynthesis.</title>
        <authorList>
            <person name="Liu J."/>
            <person name="Shi C."/>
            <person name="Shi C.C."/>
            <person name="Li W."/>
            <person name="Zhang Q.J."/>
            <person name="Zhang Y."/>
            <person name="Li K."/>
            <person name="Lu H.F."/>
            <person name="Shi C."/>
            <person name="Zhu S.T."/>
            <person name="Xiao Z.Y."/>
            <person name="Nan H."/>
            <person name="Yue Y."/>
            <person name="Zhu X.G."/>
            <person name="Wu Y."/>
            <person name="Hong X.N."/>
            <person name="Fan G.Y."/>
            <person name="Tong Y."/>
            <person name="Zhang D."/>
            <person name="Mao C.L."/>
            <person name="Liu Y.L."/>
            <person name="Hao S.J."/>
            <person name="Liu W.Q."/>
            <person name="Lv M.Q."/>
            <person name="Zhang H.B."/>
            <person name="Liu Y."/>
            <person name="Hu-Tang G.R."/>
            <person name="Wang J.P."/>
            <person name="Wang J.H."/>
            <person name="Sun Y.H."/>
            <person name="Ni S.B."/>
            <person name="Chen W.B."/>
            <person name="Zhang X.C."/>
            <person name="Jiao Y.N."/>
            <person name="Eichler E.E."/>
            <person name="Li G.H."/>
            <person name="Liu X."/>
            <person name="Gao L.Z."/>
        </authorList>
    </citation>
    <scope>NUCLEOTIDE SEQUENCE [LARGE SCALE GENOMIC DNA]</scope>
    <source>
        <strain evidence="3">cv. GT1</strain>
        <tissue evidence="2">Leaf</tissue>
    </source>
</reference>
<evidence type="ECO:0000313" key="2">
    <source>
        <dbReference type="EMBL" id="KAF2311431.1"/>
    </source>
</evidence>
<feature type="compositionally biased region" description="Polar residues" evidence="1">
    <location>
        <begin position="20"/>
        <end position="30"/>
    </location>
</feature>